<comment type="pathway">
    <text evidence="3">tRNA modification; 5-methoxycarbonylmethyl-2-thiouridine-tRNA biosynthesis.</text>
</comment>
<protein>
    <recommendedName>
        <fullName evidence="3">Cytoplasmic tRNA 2-thiolation protein 2</fullName>
    </recommendedName>
</protein>
<dbReference type="GO" id="GO:0016783">
    <property type="term" value="F:sulfurtransferase activity"/>
    <property type="evidence" value="ECO:0007669"/>
    <property type="project" value="TreeGrafter"/>
</dbReference>
<evidence type="ECO:0000256" key="4">
    <source>
        <dbReference type="SAM" id="SignalP"/>
    </source>
</evidence>
<evidence type="ECO:0000256" key="1">
    <source>
        <dbReference type="ARBA" id="ARBA00022490"/>
    </source>
</evidence>
<dbReference type="HAMAP" id="MF_03054">
    <property type="entry name" value="CTU2"/>
    <property type="match status" value="1"/>
</dbReference>
<comment type="function">
    <text evidence="3">Plays a central role in 2-thiolation of mcm(5)S(2)U at tRNA wobble positions of tRNA(Lys), tRNA(Glu) and tRNA(Gln). May act by forming a heterodimer with NCS6/CTU1 that ligates sulfur from thiocarboxylated URM1 onto the uridine of tRNAs at wobble position.</text>
</comment>
<dbReference type="PANTHER" id="PTHR20882">
    <property type="entry name" value="CYTOPLASMIC TRNA 2-THIOLATION PROTEIN 2"/>
    <property type="match status" value="1"/>
</dbReference>
<keyword evidence="4" id="KW-0732">Signal</keyword>
<reference evidence="5" key="1">
    <citation type="submission" date="2014-05" db="EMBL/GenBank/DDBJ databases">
        <title>The transcriptome of the halophilic microalga Tetraselmis sp. GSL018 isolated from the Great Salt Lake, Utah.</title>
        <authorList>
            <person name="Jinkerson R.E."/>
            <person name="D'Adamo S."/>
            <person name="Posewitz M.C."/>
        </authorList>
    </citation>
    <scope>NUCLEOTIDE SEQUENCE</scope>
    <source>
        <strain evidence="5">GSL018</strain>
    </source>
</reference>
<accession>A0A061R913</accession>
<dbReference type="GO" id="GO:0032447">
    <property type="term" value="P:protein urmylation"/>
    <property type="evidence" value="ECO:0007669"/>
    <property type="project" value="UniProtKB-UniRule"/>
</dbReference>
<dbReference type="GO" id="GO:0000049">
    <property type="term" value="F:tRNA binding"/>
    <property type="evidence" value="ECO:0007669"/>
    <property type="project" value="InterPro"/>
</dbReference>
<keyword evidence="2 3" id="KW-0819">tRNA processing</keyword>
<dbReference type="UniPathway" id="UPA00988"/>
<feature type="chain" id="PRO_5001605636" description="Cytoplasmic tRNA 2-thiolation protein 2" evidence="4">
    <location>
        <begin position="20"/>
        <end position="492"/>
    </location>
</feature>
<dbReference type="Pfam" id="PF10288">
    <property type="entry name" value="CTU2"/>
    <property type="match status" value="1"/>
</dbReference>
<dbReference type="InterPro" id="IPR014729">
    <property type="entry name" value="Rossmann-like_a/b/a_fold"/>
</dbReference>
<dbReference type="GO" id="GO:0016779">
    <property type="term" value="F:nucleotidyltransferase activity"/>
    <property type="evidence" value="ECO:0007669"/>
    <property type="project" value="UniProtKB-UniRule"/>
</dbReference>
<comment type="subcellular location">
    <subcellularLocation>
        <location evidence="3">Cytoplasm</location>
    </subcellularLocation>
</comment>
<evidence type="ECO:0000313" key="5">
    <source>
        <dbReference type="EMBL" id="JAC67120.1"/>
    </source>
</evidence>
<dbReference type="GO" id="GO:0005829">
    <property type="term" value="C:cytosol"/>
    <property type="evidence" value="ECO:0007669"/>
    <property type="project" value="TreeGrafter"/>
</dbReference>
<evidence type="ECO:0000256" key="2">
    <source>
        <dbReference type="ARBA" id="ARBA00022694"/>
    </source>
</evidence>
<dbReference type="Gene3D" id="3.40.50.620">
    <property type="entry name" value="HUPs"/>
    <property type="match status" value="1"/>
</dbReference>
<dbReference type="AlphaFoldDB" id="A0A061R913"/>
<dbReference type="GO" id="GO:0002143">
    <property type="term" value="P:tRNA wobble position uridine thiolation"/>
    <property type="evidence" value="ECO:0007669"/>
    <property type="project" value="TreeGrafter"/>
</dbReference>
<dbReference type="SUPFAM" id="SSF52402">
    <property type="entry name" value="Adenine nucleotide alpha hydrolases-like"/>
    <property type="match status" value="1"/>
</dbReference>
<name>A0A061R913_9CHLO</name>
<dbReference type="PANTHER" id="PTHR20882:SF14">
    <property type="entry name" value="CYTOPLASMIC TRNA 2-THIOLATION PROTEIN 2"/>
    <property type="match status" value="1"/>
</dbReference>
<dbReference type="InterPro" id="IPR019407">
    <property type="entry name" value="CTU2"/>
</dbReference>
<proteinExistence type="inferred from homology"/>
<comment type="similarity">
    <text evidence="3">Belongs to the CTU2/NCS2 family.</text>
</comment>
<dbReference type="EMBL" id="GBEZ01019439">
    <property type="protein sequence ID" value="JAC67120.1"/>
    <property type="molecule type" value="Transcribed_RNA"/>
</dbReference>
<keyword evidence="1 3" id="KW-0963">Cytoplasm</keyword>
<sequence length="492" mass="53074">MGLLISQVQFFMLSMIAKCLHHSISAGSRDQRHGSQSCCGDVKQCSQKDTELGSWRQCRRDTALSAPGQCLKCKSAAAKVSVRQRERVCWDCFYNQVKTKVVGTARTKGLIEEGDTVLAAYSGGVGSTSMLHMLACMKSDVVGRKERNKVSFDLKAVFVDESAAYGLSGDEASAFRERMQAACAAAAGGLCQLTVVPLEDVFALDAPVSGQEQSQHLLQERLRELLEPIRDVTARQDLIYSLRSHLLHHVAEELRATKLAVGSSATRCAITTIEWCCKGRGFSLPAAIQYRDMRDGPGHAVSVLPVRDIGAKELALVCRFKRLPLVPFPLHPSPSQASKSIGSLSARFVANLQERLPSSVSTILGTSSKLVPFGFNALPEQLIGRRTAPAQGSGSLPLLCSLCRSPLSDREIGSAEAVKGGSSQPREVFCNSCSSSVLGPDQAVRDLLPEVVHRIPQRVAPSAPQGSESNGTAQARATDMLHDRISEFLLDN</sequence>
<organism evidence="5">
    <name type="scientific">Tetraselmis sp. GSL018</name>
    <dbReference type="NCBI Taxonomy" id="582737"/>
    <lineage>
        <taxon>Eukaryota</taxon>
        <taxon>Viridiplantae</taxon>
        <taxon>Chlorophyta</taxon>
        <taxon>core chlorophytes</taxon>
        <taxon>Chlorodendrophyceae</taxon>
        <taxon>Chlorodendrales</taxon>
        <taxon>Chlorodendraceae</taxon>
        <taxon>Tetraselmis</taxon>
    </lineage>
</organism>
<gene>
    <name evidence="5" type="primary">NCS2</name>
    <name evidence="5" type="ORF">TSPGSL018_11950</name>
</gene>
<feature type="signal peptide" evidence="4">
    <location>
        <begin position="1"/>
        <end position="19"/>
    </location>
</feature>
<evidence type="ECO:0000256" key="3">
    <source>
        <dbReference type="HAMAP-Rule" id="MF_03054"/>
    </source>
</evidence>